<dbReference type="STRING" id="477690.SAMN05216474_0957"/>
<keyword evidence="5" id="KW-0235">DNA replication</keyword>
<dbReference type="Pfam" id="PF21694">
    <property type="entry name" value="DNA_pol3_delta_C"/>
    <property type="match status" value="1"/>
</dbReference>
<comment type="similarity">
    <text evidence="7">Belongs to the DNA polymerase HolA subunit family.</text>
</comment>
<dbReference type="Proteomes" id="UP000236454">
    <property type="component" value="Unassembled WGS sequence"/>
</dbReference>
<feature type="domain" description="DNA polymerase III delta N-terminal" evidence="9">
    <location>
        <begin position="19"/>
        <end position="132"/>
    </location>
</feature>
<organism evidence="11 12">
    <name type="scientific">Lishizhenia tianjinensis</name>
    <dbReference type="NCBI Taxonomy" id="477690"/>
    <lineage>
        <taxon>Bacteria</taxon>
        <taxon>Pseudomonadati</taxon>
        <taxon>Bacteroidota</taxon>
        <taxon>Flavobacteriia</taxon>
        <taxon>Flavobacteriales</taxon>
        <taxon>Crocinitomicaceae</taxon>
        <taxon>Lishizhenia</taxon>
    </lineage>
</organism>
<keyword evidence="12" id="KW-1185">Reference proteome</keyword>
<accession>A0A1I6YJS6</accession>
<dbReference type="NCBIfam" id="TIGR01128">
    <property type="entry name" value="holA"/>
    <property type="match status" value="1"/>
</dbReference>
<dbReference type="GO" id="GO:0003677">
    <property type="term" value="F:DNA binding"/>
    <property type="evidence" value="ECO:0007669"/>
    <property type="project" value="InterPro"/>
</dbReference>
<proteinExistence type="inferred from homology"/>
<dbReference type="Gene3D" id="1.20.272.10">
    <property type="match status" value="1"/>
</dbReference>
<gene>
    <name evidence="11" type="ORF">SAMN05216474_0957</name>
</gene>
<dbReference type="RefSeq" id="WP_090246953.1">
    <property type="nucleotide sequence ID" value="NZ_FPAS01000001.1"/>
</dbReference>
<evidence type="ECO:0000256" key="3">
    <source>
        <dbReference type="ARBA" id="ARBA00022679"/>
    </source>
</evidence>
<dbReference type="PANTHER" id="PTHR34388">
    <property type="entry name" value="DNA POLYMERASE III SUBUNIT DELTA"/>
    <property type="match status" value="1"/>
</dbReference>
<feature type="domain" description="DNA polymerase III delta subunit-like C-terminal" evidence="10">
    <location>
        <begin position="209"/>
        <end position="311"/>
    </location>
</feature>
<dbReference type="PANTHER" id="PTHR34388:SF1">
    <property type="entry name" value="DNA POLYMERASE III SUBUNIT DELTA"/>
    <property type="match status" value="1"/>
</dbReference>
<dbReference type="InterPro" id="IPR008921">
    <property type="entry name" value="DNA_pol3_clamp-load_cplx_C"/>
</dbReference>
<evidence type="ECO:0000256" key="5">
    <source>
        <dbReference type="ARBA" id="ARBA00022705"/>
    </source>
</evidence>
<evidence type="ECO:0000256" key="2">
    <source>
        <dbReference type="ARBA" id="ARBA00017703"/>
    </source>
</evidence>
<evidence type="ECO:0000259" key="9">
    <source>
        <dbReference type="Pfam" id="PF06144"/>
    </source>
</evidence>
<dbReference type="AlphaFoldDB" id="A0A1I6YJS6"/>
<evidence type="ECO:0000256" key="8">
    <source>
        <dbReference type="ARBA" id="ARBA00049244"/>
    </source>
</evidence>
<dbReference type="GO" id="GO:0009360">
    <property type="term" value="C:DNA polymerase III complex"/>
    <property type="evidence" value="ECO:0007669"/>
    <property type="project" value="InterPro"/>
</dbReference>
<dbReference type="InterPro" id="IPR027417">
    <property type="entry name" value="P-loop_NTPase"/>
</dbReference>
<keyword evidence="6" id="KW-0239">DNA-directed DNA polymerase</keyword>
<protein>
    <recommendedName>
        <fullName evidence="2">DNA polymerase III subunit delta</fullName>
        <ecNumber evidence="1">2.7.7.7</ecNumber>
    </recommendedName>
</protein>
<evidence type="ECO:0000313" key="11">
    <source>
        <dbReference type="EMBL" id="SFT50756.1"/>
    </source>
</evidence>
<keyword evidence="4" id="KW-0548">Nucleotidyltransferase</keyword>
<dbReference type="GO" id="GO:0003887">
    <property type="term" value="F:DNA-directed DNA polymerase activity"/>
    <property type="evidence" value="ECO:0007669"/>
    <property type="project" value="UniProtKB-KW"/>
</dbReference>
<evidence type="ECO:0000259" key="10">
    <source>
        <dbReference type="Pfam" id="PF21694"/>
    </source>
</evidence>
<dbReference type="EC" id="2.7.7.7" evidence="1"/>
<evidence type="ECO:0000256" key="7">
    <source>
        <dbReference type="ARBA" id="ARBA00034754"/>
    </source>
</evidence>
<dbReference type="InterPro" id="IPR005790">
    <property type="entry name" value="DNA_polIII_delta"/>
</dbReference>
<evidence type="ECO:0000256" key="4">
    <source>
        <dbReference type="ARBA" id="ARBA00022695"/>
    </source>
</evidence>
<evidence type="ECO:0000256" key="6">
    <source>
        <dbReference type="ARBA" id="ARBA00022932"/>
    </source>
</evidence>
<evidence type="ECO:0000256" key="1">
    <source>
        <dbReference type="ARBA" id="ARBA00012417"/>
    </source>
</evidence>
<evidence type="ECO:0000313" key="12">
    <source>
        <dbReference type="Proteomes" id="UP000236454"/>
    </source>
</evidence>
<dbReference type="Pfam" id="PF06144">
    <property type="entry name" value="DNA_pol3_delta"/>
    <property type="match status" value="1"/>
</dbReference>
<dbReference type="SUPFAM" id="SSF48019">
    <property type="entry name" value="post-AAA+ oligomerization domain-like"/>
    <property type="match status" value="1"/>
</dbReference>
<dbReference type="EMBL" id="FPAS01000001">
    <property type="protein sequence ID" value="SFT50756.1"/>
    <property type="molecule type" value="Genomic_DNA"/>
</dbReference>
<dbReference type="OrthoDB" id="1172326at2"/>
<keyword evidence="3" id="KW-0808">Transferase</keyword>
<dbReference type="InterPro" id="IPR048466">
    <property type="entry name" value="DNA_pol3_delta-like_C"/>
</dbReference>
<comment type="catalytic activity">
    <reaction evidence="8">
        <text>DNA(n) + a 2'-deoxyribonucleoside 5'-triphosphate = DNA(n+1) + diphosphate</text>
        <dbReference type="Rhea" id="RHEA:22508"/>
        <dbReference type="Rhea" id="RHEA-COMP:17339"/>
        <dbReference type="Rhea" id="RHEA-COMP:17340"/>
        <dbReference type="ChEBI" id="CHEBI:33019"/>
        <dbReference type="ChEBI" id="CHEBI:61560"/>
        <dbReference type="ChEBI" id="CHEBI:173112"/>
        <dbReference type="EC" id="2.7.7.7"/>
    </reaction>
</comment>
<reference evidence="11 12" key="1">
    <citation type="submission" date="2016-10" db="EMBL/GenBank/DDBJ databases">
        <authorList>
            <person name="de Groot N.N."/>
        </authorList>
    </citation>
    <scope>NUCLEOTIDE SEQUENCE [LARGE SCALE GENOMIC DNA]</scope>
    <source>
        <strain evidence="11 12">CGMCC 1.7005</strain>
    </source>
</reference>
<name>A0A1I6YJS6_9FLAO</name>
<dbReference type="Gene3D" id="1.10.8.60">
    <property type="match status" value="1"/>
</dbReference>
<dbReference type="Gene3D" id="3.40.50.300">
    <property type="entry name" value="P-loop containing nucleotide triphosphate hydrolases"/>
    <property type="match status" value="1"/>
</dbReference>
<sequence>MSEVEIIKKVKQKDFAPVYILHGEEPYFIDLITQAIIENALDESERDFNQTILYGKDCDPVALVSQAKTYPMMAERQLVVLKEAQDMKDWDMVDAYLQNPVPTTVFVIAHKYKKVDGRKKFLKEANKKGVVFLSEKVKDWNLNAWIQDFVKQQGFSITDKALNLLANATGNDLSKITKEVDKLSIVLEKGTQISDIHIEENIGISKDYNVWELKSAVQERQVKKALEIVKYFDQNPKATAGVVVVSTLFELFKQLMYMHFSKNNTDQEIATGLKMNPFIVRKTRQATKIFPVKKTAKNIAILQEFDLKFKGINRGQATDGELYKELIYRLLH</sequence>
<dbReference type="SUPFAM" id="SSF52540">
    <property type="entry name" value="P-loop containing nucleoside triphosphate hydrolases"/>
    <property type="match status" value="1"/>
</dbReference>
<dbReference type="GO" id="GO:0006261">
    <property type="term" value="P:DNA-templated DNA replication"/>
    <property type="evidence" value="ECO:0007669"/>
    <property type="project" value="TreeGrafter"/>
</dbReference>
<dbReference type="InterPro" id="IPR010372">
    <property type="entry name" value="DNA_pol3_delta_N"/>
</dbReference>